<evidence type="ECO:0000256" key="5">
    <source>
        <dbReference type="ARBA" id="ARBA00050612"/>
    </source>
</evidence>
<evidence type="ECO:0000256" key="1">
    <source>
        <dbReference type="ARBA" id="ARBA00022602"/>
    </source>
</evidence>
<evidence type="ECO:0000259" key="9">
    <source>
        <dbReference type="Pfam" id="PF02441"/>
    </source>
</evidence>
<dbReference type="EC" id="2.5.1.129" evidence="7"/>
<dbReference type="SUPFAM" id="SSF52507">
    <property type="entry name" value="Homo-oligomeric flavin-containing Cys decarboxylases, HFCD"/>
    <property type="match status" value="1"/>
</dbReference>
<keyword evidence="11" id="KW-1185">Reference proteome</keyword>
<dbReference type="InterPro" id="IPR004507">
    <property type="entry name" value="UbiX-like"/>
</dbReference>
<dbReference type="RefSeq" id="WP_239157084.1">
    <property type="nucleotide sequence ID" value="NZ_AP023355.1"/>
</dbReference>
<keyword evidence="1 7" id="KW-0637">Prenyltransferase</keyword>
<feature type="compositionally biased region" description="Polar residues" evidence="8">
    <location>
        <begin position="199"/>
        <end position="215"/>
    </location>
</feature>
<evidence type="ECO:0000313" key="11">
    <source>
        <dbReference type="Proteomes" id="UP000611640"/>
    </source>
</evidence>
<dbReference type="FunFam" id="3.40.50.1950:FF:000001">
    <property type="entry name" value="Flavin prenyltransferase UbiX"/>
    <property type="match status" value="1"/>
</dbReference>
<dbReference type="InterPro" id="IPR003382">
    <property type="entry name" value="Flavoprotein"/>
</dbReference>
<keyword evidence="2 7" id="KW-0285">Flavoprotein</keyword>
<name>A0A7R7HYA5_9ACTN</name>
<dbReference type="NCBIfam" id="NF004685">
    <property type="entry name" value="PRK06029.1"/>
    <property type="match status" value="1"/>
</dbReference>
<comment type="function">
    <text evidence="7">Flavin prenyltransferase that catalyzes the synthesis of the prenylated FMN cofactor (prenyl-FMN) for 4-hydroxy-3-polyprenylbenzoic acid decarboxylase UbiD. The prenyltransferase is metal-independent and links a dimethylallyl moiety from dimethylallyl monophosphate (DMAP) to the flavin N5 and C6 atoms of FMN.</text>
</comment>
<feature type="binding site" evidence="7">
    <location>
        <position position="157"/>
    </location>
    <ligand>
        <name>dimethylallyl phosphate</name>
        <dbReference type="ChEBI" id="CHEBI:88052"/>
    </ligand>
</feature>
<proteinExistence type="inferred from homology"/>
<feature type="binding site" evidence="7">
    <location>
        <position position="127"/>
    </location>
    <ligand>
        <name>FMN</name>
        <dbReference type="ChEBI" id="CHEBI:58210"/>
    </ligand>
</feature>
<dbReference type="InterPro" id="IPR036551">
    <property type="entry name" value="Flavin_trans-like"/>
</dbReference>
<dbReference type="Gene3D" id="3.40.50.1950">
    <property type="entry name" value="Flavin prenyltransferase-like"/>
    <property type="match status" value="1"/>
</dbReference>
<accession>A0A7R7HYA5</accession>
<evidence type="ECO:0000256" key="8">
    <source>
        <dbReference type="SAM" id="MobiDB-lite"/>
    </source>
</evidence>
<protein>
    <recommendedName>
        <fullName evidence="7">Flavin prenyltransferase UbiX</fullName>
        <ecNumber evidence="7">2.5.1.129</ecNumber>
    </recommendedName>
</protein>
<reference evidence="10 11" key="1">
    <citation type="submission" date="2020-08" db="EMBL/GenBank/DDBJ databases">
        <title>Whole genome shotgun sequence of Actinocatenispora thailandica NBRC 105041.</title>
        <authorList>
            <person name="Komaki H."/>
            <person name="Tamura T."/>
        </authorList>
    </citation>
    <scope>NUCLEOTIDE SEQUENCE [LARGE SCALE GENOMIC DNA]</scope>
    <source>
        <strain evidence="10 11">NBRC 105041</strain>
    </source>
</reference>
<evidence type="ECO:0000313" key="10">
    <source>
        <dbReference type="EMBL" id="BCJ36933.1"/>
    </source>
</evidence>
<comment type="catalytic activity">
    <reaction evidence="5 7">
        <text>dimethylallyl phosphate + FMNH2 = prenylated FMNH2 + phosphate</text>
        <dbReference type="Rhea" id="RHEA:37743"/>
        <dbReference type="ChEBI" id="CHEBI:43474"/>
        <dbReference type="ChEBI" id="CHEBI:57618"/>
        <dbReference type="ChEBI" id="CHEBI:87467"/>
        <dbReference type="ChEBI" id="CHEBI:88052"/>
        <dbReference type="EC" id="2.5.1.129"/>
    </reaction>
</comment>
<evidence type="ECO:0000256" key="7">
    <source>
        <dbReference type="HAMAP-Rule" id="MF_01984"/>
    </source>
</evidence>
<keyword evidence="4 7" id="KW-0808">Transferase</keyword>
<sequence>MTEPRPRRLVVGISGATGIAYGIRVLELARTVGVETHLVVTPAGQQTRAHETDLSARGLAELADVTYRPADIGAAIASGSFPVDGMLVAPCSARTLAAVGYGTGDNLLTRAADVTLKERRRLVLMVRETPLSLTHLRAMTAVTEAGGIVMPPVPAFYLRPATVDELVTHSAARALDLLGIDIGDQPRWGEVSAGHRHQPTPSQPTSTRDGATSDQGPIFGPAPSGAFPS</sequence>
<gene>
    <name evidence="10" type="primary">ubiX_2</name>
    <name evidence="7" type="synonym">ubiX</name>
    <name evidence="10" type="ORF">Athai_44360</name>
</gene>
<dbReference type="AlphaFoldDB" id="A0A7R7HYA5"/>
<organism evidence="10 11">
    <name type="scientific">Actinocatenispora thailandica</name>
    <dbReference type="NCBI Taxonomy" id="227318"/>
    <lineage>
        <taxon>Bacteria</taxon>
        <taxon>Bacillati</taxon>
        <taxon>Actinomycetota</taxon>
        <taxon>Actinomycetes</taxon>
        <taxon>Micromonosporales</taxon>
        <taxon>Micromonosporaceae</taxon>
        <taxon>Actinocatenispora</taxon>
    </lineage>
</organism>
<comment type="caution">
    <text evidence="7">Lacks conserved residue(s) required for the propagation of feature annotation.</text>
</comment>
<evidence type="ECO:0000256" key="6">
    <source>
        <dbReference type="ARBA" id="ARBA00060793"/>
    </source>
</evidence>
<feature type="binding site" evidence="7">
    <location>
        <begin position="15"/>
        <end position="17"/>
    </location>
    <ligand>
        <name>FMN</name>
        <dbReference type="ChEBI" id="CHEBI:58210"/>
    </ligand>
</feature>
<dbReference type="GO" id="GO:0106141">
    <property type="term" value="F:flavin prenyltransferase activity"/>
    <property type="evidence" value="ECO:0007669"/>
    <property type="project" value="UniProtKB-EC"/>
</dbReference>
<dbReference type="Proteomes" id="UP000611640">
    <property type="component" value="Chromosome"/>
</dbReference>
<comment type="similarity">
    <text evidence="6 7">Belongs to the UbiX/PAD1 family.</text>
</comment>
<evidence type="ECO:0000256" key="4">
    <source>
        <dbReference type="ARBA" id="ARBA00022679"/>
    </source>
</evidence>
<dbReference type="EMBL" id="AP023355">
    <property type="protein sequence ID" value="BCJ36933.1"/>
    <property type="molecule type" value="Genomic_DNA"/>
</dbReference>
<feature type="binding site" evidence="7">
    <location>
        <position position="41"/>
    </location>
    <ligand>
        <name>FMN</name>
        <dbReference type="ChEBI" id="CHEBI:58210"/>
    </ligand>
</feature>
<evidence type="ECO:0000256" key="2">
    <source>
        <dbReference type="ARBA" id="ARBA00022630"/>
    </source>
</evidence>
<dbReference type="NCBIfam" id="TIGR00421">
    <property type="entry name" value="ubiX_pad"/>
    <property type="match status" value="1"/>
</dbReference>
<feature type="domain" description="Flavoprotein" evidence="9">
    <location>
        <begin position="8"/>
        <end position="169"/>
    </location>
</feature>
<dbReference type="HAMAP" id="MF_01984">
    <property type="entry name" value="ubiX_pad"/>
    <property type="match status" value="1"/>
</dbReference>
<dbReference type="KEGG" id="atl:Athai_44360"/>
<feature type="binding site" evidence="7">
    <location>
        <position position="173"/>
    </location>
    <ligand>
        <name>dimethylallyl phosphate</name>
        <dbReference type="ChEBI" id="CHEBI:88052"/>
    </ligand>
</feature>
<keyword evidence="3 7" id="KW-0288">FMN</keyword>
<feature type="region of interest" description="Disordered" evidence="8">
    <location>
        <begin position="188"/>
        <end position="229"/>
    </location>
</feature>
<dbReference type="Pfam" id="PF02441">
    <property type="entry name" value="Flavoprotein"/>
    <property type="match status" value="1"/>
</dbReference>
<feature type="binding site" evidence="7">
    <location>
        <begin position="92"/>
        <end position="95"/>
    </location>
    <ligand>
        <name>FMN</name>
        <dbReference type="ChEBI" id="CHEBI:58210"/>
    </ligand>
</feature>
<evidence type="ECO:0000256" key="3">
    <source>
        <dbReference type="ARBA" id="ARBA00022643"/>
    </source>
</evidence>